<dbReference type="InterPro" id="IPR000403">
    <property type="entry name" value="PI3/4_kinase_cat_dom"/>
</dbReference>
<dbReference type="EMBL" id="CAXIEN010000083">
    <property type="protein sequence ID" value="CAL1275242.1"/>
    <property type="molecule type" value="Genomic_DNA"/>
</dbReference>
<dbReference type="InterPro" id="IPR016024">
    <property type="entry name" value="ARM-type_fold"/>
</dbReference>
<name>A0AAV1ZTX7_9ARAC</name>
<evidence type="ECO:0000259" key="1">
    <source>
        <dbReference type="PROSITE" id="PS50290"/>
    </source>
</evidence>
<dbReference type="SUPFAM" id="SSF48371">
    <property type="entry name" value="ARM repeat"/>
    <property type="match status" value="2"/>
</dbReference>
<dbReference type="GO" id="GO:0005634">
    <property type="term" value="C:nucleus"/>
    <property type="evidence" value="ECO:0007669"/>
    <property type="project" value="TreeGrafter"/>
</dbReference>
<dbReference type="PROSITE" id="PS51189">
    <property type="entry name" value="FAT"/>
    <property type="match status" value="1"/>
</dbReference>
<evidence type="ECO:0000313" key="3">
    <source>
        <dbReference type="EMBL" id="CAL1275242.1"/>
    </source>
</evidence>
<dbReference type="Pfam" id="PF00454">
    <property type="entry name" value="PI3_PI4_kinase"/>
    <property type="match status" value="1"/>
</dbReference>
<feature type="domain" description="FAT" evidence="2">
    <location>
        <begin position="2481"/>
        <end position="3008"/>
    </location>
</feature>
<dbReference type="InterPro" id="IPR011009">
    <property type="entry name" value="Kinase-like_dom_sf"/>
</dbReference>
<dbReference type="SMART" id="SM00146">
    <property type="entry name" value="PI3Kc"/>
    <property type="match status" value="1"/>
</dbReference>
<organism evidence="3 4">
    <name type="scientific">Larinioides sclopetarius</name>
    <dbReference type="NCBI Taxonomy" id="280406"/>
    <lineage>
        <taxon>Eukaryota</taxon>
        <taxon>Metazoa</taxon>
        <taxon>Ecdysozoa</taxon>
        <taxon>Arthropoda</taxon>
        <taxon>Chelicerata</taxon>
        <taxon>Arachnida</taxon>
        <taxon>Araneae</taxon>
        <taxon>Araneomorphae</taxon>
        <taxon>Entelegynae</taxon>
        <taxon>Araneoidea</taxon>
        <taxon>Araneidae</taxon>
        <taxon>Larinioides</taxon>
    </lineage>
</organism>
<dbReference type="Proteomes" id="UP001497382">
    <property type="component" value="Unassembled WGS sequence"/>
</dbReference>
<gene>
    <name evidence="3" type="ORF">LARSCL_LOCUS7967</name>
</gene>
<sequence>MDHIYFIGTHQLGVLDEPAVIRSFFNAFLRIYEMDNEENCLLIFKIIFKIFERIDLTIAINLGLIIVNQFEKVSRKIMECCKDINFEMCLKARVNGSCEIKMLLENLYTPISVIGPNNQKIRVLPKATKSLHVLAEAPQILNRLLELWYIGYGCGLIDKSWKDVVEVFLKIINLKCDERLRKKSNFCEDTYLVFLKLQISGLEFLVHLQLLRKEISNHKEIKRLCCGLLSLLQSCPPNAIKHRRKLVKIFQVILTLKFVVGEGEIKLDVTGKDYLIQYLPQLLCYNGFPLYDDVRASYFNVLLGFLEEHHHVLPKEVLASIIEYFLPFVYHSSLPVKIHNAICMLFVKFEKYKQENMNFFSTQILLEMLQAFNMRLKVFVKCDLPFIREKLKDCKTFFDCEDYCCSDFSYYHHLRSPSSNFISDFKESTKKKSIDESKNSFTIQNCKDLIENIFQGVYGVAKLCGRRQQGDLKYIQTFSHFLKYSVKAMGIYCIPSKSNTSPDVTLKKHHELLQIVAEIFLLLPPADFPKIFSSNLNILLDEMRQNPSLRVFLQILLLNSSSGELISVLLDFILKQLEDFDDEKKSPALFSALHDIVVFLIKFVRKEELLEIYFLPIIGKCMDLTLTAKEPSNFLKVILMLFLAVKDNVTEIDIGRSLLSNLQSYLQTLQSWYKLSTNPDFSNLALQVSLAILSNCGSRLLISNLSLVLMLVVEALNKNVPELTINALKILQSFDHLDGSFVNNKISFSILELTNGLQHTLSCGMDCIVECAFRLLNRYYNYTQHIPNQLKYESWTCTDAMNISFKNGYTIALPMGKLIKSAFHIAHPKPANSLLLKDCLIIMKYYLSRIFNEDCFDLLSHVLPSNLSLYISNQSLENVIFEDVKPLDSHRLVLMGTLAITSYNKDNPEISIFFEQCVMYYTIHCLHGATSSTSKENGFDGFIIVDAISSFLSFCSGSDIEIEVCIEKSLKALEIFIEIAETVVGIKIWKFSLFEQIWKKVCLLCYEKAWHTQKFVCKAMQLLFNKCPTDWKCIHLVEFIKHLFHIIKISSLENSLNHGVCTLAGTILQNTFSVIEENLKDCLNPVLEISVTGMFSTCEAMRNQSNELFKFLRKISSKQVELMLPDLPGIKLMLDNLSRIDKCLESVPLQSKVGILDGFLFFLEVWPELLETQGARGVQYLINSCNFVLDACVPFSKISNDHTEFCKRAFKVLFFLYKKDSAKELLNKGLQCDSYELFSVAFECCLQLKDLLPIRQWLKDSERQLTDLPFVREMKENAVEEEFPTIQDFYLLKHMRHMSCLLVLLKDNLQERDQYVYLFIFHAVLSCLRRSSDFSMEIKCRRVFKDIFFVHDDVKDMFLDVVGSMFKFNPERIVEFFIVEFLKANNQERKLLISFFVNHLLQGKWGRYLLPVLLNNDPFVNDSRLSKILYPLEQEFFENKYIFLNWMLCGGNRSRPRNGVCGNSINKVYSTPNELTYFAIELIYCLHQYDADILKEASIVYALQKIWSLLEKRNELFSPRIHSFSRLKEHKKLAMLLMEIYKFSNKIEFLFELLKAPVDRFPEHFQFLTEFLKAEVIEKQSDIWKKEAFGKFVLYHANKSYSTNVEIKILEHLIIPSFLFSVRELNFYIFKYMTNKDINEDDKDINKEFQQGVLVCFEELMKSECRIKKPLLQLSCLLLECACYYISEDFLRELKAFAGLYIQQSDSVQNLYDPLLKSYWDLFTTYLIKIVKVGFPPDTYSKILRNSLSFYTPDVREVSTYTLDVLIPDMCSERGGALFYVHWTSVILEDGSLSICRLHPGNKNLKKECFARRLHFEHIYHTIVNNSEECILHTGFMHLLLDVIDGMENIDKVKYILETFEIILETLEKILKNNTKLTPIKYLSLRETASSVVEMMFKHPNLKPENSKIDEMVCQKIVNICKKIHYLDSVGFLRLYPNHPGTRLLKDDILEYLRRLSVNHCIDFILYLQRVDVKIFDMDIIDLLVFFFETSKMANLLKSPISLKKVQKSAWVKFFKATDEFLKMCFWQPKNAVSLDEFSSFPFQDYAFLKEYVLDLKEVIKTFIDFLKKMFENLVLLAADFSQSSKQKFREKMALYINIKFIRCLLNLEELMEADLDAKVGEDPSTSLKFICNCLYHIVGWGILKFAVIVFPECFNSLELIELVKKVLQDNLKAIKVANTFNTDEAKLIITLEIIEFGFLRIPDCEEIKNLLFGLAEVIKSKEIFISILNIIRKWFIKDLLQDNCVKDSVLNIVKMISNRIFEFSKDYHVCNELFKLMRLIYSYYESENQYDPFSLDSCFVLHSNISETRIKFIRMCDSLTVDYAMKHLPCIGMRSSTPFSLAHCFELVTSTVLEMPMESSGAYPYIEAQSTEKKLDFILKSLSSFKADLCKINSSSFFDAVLKLCKVDSNLLKDMWSNLFPELWSILLDDNEENKSVVEQYEEFIKNSISCRNDWRNNEIGIFVDVFFSSYSLPLFSHSFLQFVGAFPGLPKKMYLKLEDFILENDLSEIPKYEIYLQLLSLAYFELTDDDLLSGFHQQYSKCPELRAGIVHQNLGDFYEALNEYKDAMKRKIVEQIENEFDQAEMDLLRSYRIKCSKQLGDWNDLKEIDRDLEIKDADELSKSCKYLQRVFQENTLPLSEISPLLKALSCACIEKLKSQSPCLFTPSYGHLLQTGRIVLEFEKAFHLQTVLQGDVADFDFSKAASIFQSWFYNMPSLKDDLSFWNDITIHRLNQLNICQSYIMQNVPIEDYRMQKMSVAQFAYNTYIKALAKTMYTRGLPIVCVKLLQKCKGLIVNEDNMELYLESLLLEMKLSKNDLQKNEILQEKVCSFLQKEFPKITTEAGAAMCNVYQGLILSKMNEHCTNEKIIEEMFFVSYRKLTDSSKGWLYCGNFFQKRFNSRDERCYEYALRSFISSCKYENITTSMEPLAKIIWLLSHSSYVPSNLRNNFIEDITQIPISYWLAWIPQLLAAFLRIKDCHLSYILHNISFKHPAPLYFLLDSVMKDTNVMTKDEGHLNYQSCLKIMDAMKVRHPVLISSLEKIMKEFALLSEKIKPNIHIILQRIEVKICDLLFFYASKPITANSIDSEVQDILIESQSSLESENDPELKTVICDLLNTSERSLENTLCKLSKCIRSYSRKKKSKKSFALDPSSFLSLFCTDQVEMFVNSFIKNQPCVFISRILPKIDLIERHGQYACRVFIEGTNGKVYPYVIMPNDSMTSFMKESRIFQFFSFLNDLLQMEQETAKRCLKFSVPSIMPINAKFKIVEDDVSSTSLLDIFEKNCAKVEENDFMTPFLSLYYELYLKMLFSLDDFQMNAERLFCFIQKYIISKTILKQEFRNRTPSDYYELRKRFSRDMSLYYFAKFCFCLNQQIPEKLYIHQSDGKVTSFGFIFKNFNDVAVSSFSQEMPFPITPNISTFITPIGILGYIKLAMCATAHCFYRHSEKFESVLKAICLNETADLFTVTYRSFNHQKICSFVDLVTATVEGLADIRGFGGQIDHLIALSQDSTKLSMVFPSYYPWL</sequence>
<dbReference type="Pfam" id="PF20206">
    <property type="entry name" value="Tra1_ring"/>
    <property type="match status" value="2"/>
</dbReference>
<accession>A0AAV1ZTX7</accession>
<dbReference type="SUPFAM" id="SSF56112">
    <property type="entry name" value="Protein kinase-like (PK-like)"/>
    <property type="match status" value="1"/>
</dbReference>
<dbReference type="PROSITE" id="PS50290">
    <property type="entry name" value="PI3_4_KINASE_3"/>
    <property type="match status" value="1"/>
</dbReference>
<dbReference type="GO" id="GO:0000124">
    <property type="term" value="C:SAGA complex"/>
    <property type="evidence" value="ECO:0007669"/>
    <property type="project" value="TreeGrafter"/>
</dbReference>
<dbReference type="Pfam" id="PF20175">
    <property type="entry name" value="Tra1_central"/>
    <property type="match status" value="1"/>
</dbReference>
<dbReference type="InterPro" id="IPR046807">
    <property type="entry name" value="Tra1_central"/>
</dbReference>
<comment type="caution">
    <text evidence="3">The sequence shown here is derived from an EMBL/GenBank/DDBJ whole genome shotgun (WGS) entry which is preliminary data.</text>
</comment>
<feature type="domain" description="PI3K/PI4K catalytic" evidence="1">
    <location>
        <begin position="3186"/>
        <end position="3511"/>
    </location>
</feature>
<keyword evidence="4" id="KW-1185">Reference proteome</keyword>
<evidence type="ECO:0008006" key="5">
    <source>
        <dbReference type="Google" id="ProtNLM"/>
    </source>
</evidence>
<dbReference type="GO" id="GO:0006355">
    <property type="term" value="P:regulation of DNA-templated transcription"/>
    <property type="evidence" value="ECO:0007669"/>
    <property type="project" value="TreeGrafter"/>
</dbReference>
<reference evidence="3 4" key="1">
    <citation type="submission" date="2024-04" db="EMBL/GenBank/DDBJ databases">
        <authorList>
            <person name="Rising A."/>
            <person name="Reimegard J."/>
            <person name="Sonavane S."/>
            <person name="Akerstrom W."/>
            <person name="Nylinder S."/>
            <person name="Hedman E."/>
            <person name="Kallberg Y."/>
        </authorList>
    </citation>
    <scope>NUCLEOTIDE SEQUENCE [LARGE SCALE GENOMIC DNA]</scope>
</reference>
<proteinExistence type="predicted"/>
<evidence type="ECO:0000313" key="4">
    <source>
        <dbReference type="Proteomes" id="UP001497382"/>
    </source>
</evidence>
<dbReference type="GO" id="GO:0006281">
    <property type="term" value="P:DNA repair"/>
    <property type="evidence" value="ECO:0007669"/>
    <property type="project" value="TreeGrafter"/>
</dbReference>
<dbReference type="InterPro" id="IPR014009">
    <property type="entry name" value="PIK_FAT"/>
</dbReference>
<evidence type="ECO:0000259" key="2">
    <source>
        <dbReference type="PROSITE" id="PS51189"/>
    </source>
</evidence>
<dbReference type="PANTHER" id="PTHR11139">
    <property type="entry name" value="ATAXIA TELANGIECTASIA MUTATED ATM -RELATED"/>
    <property type="match status" value="1"/>
</dbReference>
<protein>
    <recommendedName>
        <fullName evidence="5">Non-specific serine/threonine protein kinase</fullName>
    </recommendedName>
</protein>
<dbReference type="InterPro" id="IPR046805">
    <property type="entry name" value="Tra1_ring"/>
</dbReference>
<dbReference type="InterPro" id="IPR050517">
    <property type="entry name" value="DDR_Repair_Kinase"/>
</dbReference>
<dbReference type="GO" id="GO:0035267">
    <property type="term" value="C:NuA4 histone acetyltransferase complex"/>
    <property type="evidence" value="ECO:0007669"/>
    <property type="project" value="TreeGrafter"/>
</dbReference>
<dbReference type="PANTHER" id="PTHR11139:SF1">
    <property type="entry name" value="TRANSFORMATION_TRANSCRIPTION DOMAIN-ASSOCIATED PROTEIN"/>
    <property type="match status" value="1"/>
</dbReference>